<feature type="transmembrane region" description="Helical" evidence="1">
    <location>
        <begin position="135"/>
        <end position="155"/>
    </location>
</feature>
<name>G0NBG2_CAEBE</name>
<organism evidence="3">
    <name type="scientific">Caenorhabditis brenneri</name>
    <name type="common">Nematode worm</name>
    <dbReference type="NCBI Taxonomy" id="135651"/>
    <lineage>
        <taxon>Eukaryota</taxon>
        <taxon>Metazoa</taxon>
        <taxon>Ecdysozoa</taxon>
        <taxon>Nematoda</taxon>
        <taxon>Chromadorea</taxon>
        <taxon>Rhabditida</taxon>
        <taxon>Rhabditina</taxon>
        <taxon>Rhabditomorpha</taxon>
        <taxon>Rhabditoidea</taxon>
        <taxon>Rhabditidae</taxon>
        <taxon>Peloderinae</taxon>
        <taxon>Caenorhabditis</taxon>
    </lineage>
</organism>
<dbReference type="AlphaFoldDB" id="G0NBG2"/>
<dbReference type="Pfam" id="PF10327">
    <property type="entry name" value="7TM_GPCR_Sri"/>
    <property type="match status" value="1"/>
</dbReference>
<keyword evidence="3" id="KW-1185">Reference proteome</keyword>
<feature type="transmembrane region" description="Helical" evidence="1">
    <location>
        <begin position="24"/>
        <end position="44"/>
    </location>
</feature>
<evidence type="ECO:0000313" key="2">
    <source>
        <dbReference type="EMBL" id="EGT56998.1"/>
    </source>
</evidence>
<keyword evidence="1" id="KW-1133">Transmembrane helix</keyword>
<dbReference type="OrthoDB" id="10693838at2759"/>
<feature type="transmembrane region" description="Helical" evidence="1">
    <location>
        <begin position="64"/>
        <end position="85"/>
    </location>
</feature>
<dbReference type="Proteomes" id="UP000008068">
    <property type="component" value="Unassembled WGS sequence"/>
</dbReference>
<keyword evidence="1" id="KW-0812">Transmembrane</keyword>
<dbReference type="eggNOG" id="ENOG502TJE9">
    <property type="taxonomic scope" value="Eukaryota"/>
</dbReference>
<dbReference type="HOGENOM" id="CLU_069212_0_0_1"/>
<protein>
    <submittedName>
        <fullName evidence="2">Uncharacterized protein</fullName>
    </submittedName>
</protein>
<dbReference type="InParanoid" id="G0NBG2"/>
<feature type="transmembrane region" description="Helical" evidence="1">
    <location>
        <begin position="252"/>
        <end position="271"/>
    </location>
</feature>
<feature type="transmembrane region" description="Helical" evidence="1">
    <location>
        <begin position="97"/>
        <end position="123"/>
    </location>
</feature>
<dbReference type="InterPro" id="IPR019429">
    <property type="entry name" value="7TM_GPCR_serpentine_rcpt_Sri"/>
</dbReference>
<dbReference type="PANTHER" id="PTHR45830:SF14">
    <property type="entry name" value="SERPENTINE RECEPTOR, CLASS T"/>
    <property type="match status" value="1"/>
</dbReference>
<gene>
    <name evidence="2" type="ORF">CAEBREN_06413</name>
</gene>
<feature type="transmembrane region" description="Helical" evidence="1">
    <location>
        <begin position="283"/>
        <end position="306"/>
    </location>
</feature>
<evidence type="ECO:0000313" key="3">
    <source>
        <dbReference type="Proteomes" id="UP000008068"/>
    </source>
</evidence>
<accession>G0NBG2</accession>
<dbReference type="EMBL" id="GL379858">
    <property type="protein sequence ID" value="EGT56998.1"/>
    <property type="molecule type" value="Genomic_DNA"/>
</dbReference>
<evidence type="ECO:0000256" key="1">
    <source>
        <dbReference type="SAM" id="Phobius"/>
    </source>
</evidence>
<feature type="transmembrane region" description="Helical" evidence="1">
    <location>
        <begin position="210"/>
        <end position="231"/>
    </location>
</feature>
<reference evidence="3" key="1">
    <citation type="submission" date="2011-07" db="EMBL/GenBank/DDBJ databases">
        <authorList>
            <consortium name="Caenorhabditis brenneri Sequencing and Analysis Consortium"/>
            <person name="Wilson R.K."/>
        </authorList>
    </citation>
    <scope>NUCLEOTIDE SEQUENCE [LARGE SCALE GENOMIC DNA]</scope>
    <source>
        <strain evidence="3">PB2801</strain>
    </source>
</reference>
<keyword evidence="1" id="KW-0472">Membrane</keyword>
<sequence>MVLQPNENEFTVLQDLDRFPQLPLMNFINLVSTALHSLLFYLIFYESSRKESQMYRFIFLTKTITLWGSAVHWGSLHSVVFLFPFPGLYGIGLLSGVFSSFVLMNIWIILFATMVLMMFLILLVRLKALARPERVFSFSTSSYIIFTTFLILFIYSPMSYCWLSAYSTPDSMKQFVLNYYPKCLKIFEIPGIFVYDDDWKFHRLIYCSRILMGVSGGIYVIICQIIIFEINQQCKTLSYHVVKYHRKALKDTLVQNAILLVFVTLAPLIQILNAYKKPEENTINITIIANLIFVSAPIPCTLAVIFQNTFYRGYIFGKLGIKERQPTIVDSTHKVTN</sequence>
<proteinExistence type="predicted"/>
<dbReference type="OMA" id="VSAPIPC"/>
<dbReference type="PANTHER" id="PTHR45830">
    <property type="entry name" value="SERPENTINE RECEPTOR, CLASS I"/>
    <property type="match status" value="1"/>
</dbReference>